<keyword evidence="1" id="KW-0413">Isomerase</keyword>
<evidence type="ECO:0000313" key="2">
    <source>
        <dbReference type="Proteomes" id="UP000440096"/>
    </source>
</evidence>
<dbReference type="GO" id="GO:0016853">
    <property type="term" value="F:isomerase activity"/>
    <property type="evidence" value="ECO:0007669"/>
    <property type="project" value="UniProtKB-KW"/>
</dbReference>
<dbReference type="Gene3D" id="3.90.226.10">
    <property type="entry name" value="2-enoyl-CoA Hydratase, Chain A, domain 1"/>
    <property type="match status" value="1"/>
</dbReference>
<dbReference type="InterPro" id="IPR001753">
    <property type="entry name" value="Enoyl-CoA_hydra/iso"/>
</dbReference>
<accession>A0A6N7YKK9</accession>
<organism evidence="1 2">
    <name type="scientific">Amycolatopsis pithecellobii</name>
    <dbReference type="NCBI Taxonomy" id="664692"/>
    <lineage>
        <taxon>Bacteria</taxon>
        <taxon>Bacillati</taxon>
        <taxon>Actinomycetota</taxon>
        <taxon>Actinomycetes</taxon>
        <taxon>Pseudonocardiales</taxon>
        <taxon>Pseudonocardiaceae</taxon>
        <taxon>Amycolatopsis</taxon>
    </lineage>
</organism>
<name>A0A6N7YKK9_9PSEU</name>
<dbReference type="OrthoDB" id="3473569at2"/>
<comment type="caution">
    <text evidence="1">The sequence shown here is derived from an EMBL/GenBank/DDBJ whole genome shotgun (WGS) entry which is preliminary data.</text>
</comment>
<dbReference type="RefSeq" id="WP_154754803.1">
    <property type="nucleotide sequence ID" value="NZ_WMBA01000001.1"/>
</dbReference>
<evidence type="ECO:0000313" key="1">
    <source>
        <dbReference type="EMBL" id="MTD52552.1"/>
    </source>
</evidence>
<dbReference type="PANTHER" id="PTHR11941:SF54">
    <property type="entry name" value="ENOYL-COA HYDRATASE, MITOCHONDRIAL"/>
    <property type="match status" value="1"/>
</dbReference>
<dbReference type="PANTHER" id="PTHR11941">
    <property type="entry name" value="ENOYL-COA HYDRATASE-RELATED"/>
    <property type="match status" value="1"/>
</dbReference>
<dbReference type="EMBL" id="WMBA01000001">
    <property type="protein sequence ID" value="MTD52552.1"/>
    <property type="molecule type" value="Genomic_DNA"/>
</dbReference>
<gene>
    <name evidence="1" type="ORF">GKO32_00930</name>
</gene>
<dbReference type="GO" id="GO:0006635">
    <property type="term" value="P:fatty acid beta-oxidation"/>
    <property type="evidence" value="ECO:0007669"/>
    <property type="project" value="TreeGrafter"/>
</dbReference>
<reference evidence="1 2" key="1">
    <citation type="submission" date="2019-11" db="EMBL/GenBank/DDBJ databases">
        <title>Draft genome of Amycolatopsis RM579.</title>
        <authorList>
            <person name="Duangmal K."/>
            <person name="Mingma R."/>
        </authorList>
    </citation>
    <scope>NUCLEOTIDE SEQUENCE [LARGE SCALE GENOMIC DNA]</scope>
    <source>
        <strain evidence="1 2">RM579</strain>
    </source>
</reference>
<dbReference type="Proteomes" id="UP000440096">
    <property type="component" value="Unassembled WGS sequence"/>
</dbReference>
<dbReference type="CDD" id="cd06558">
    <property type="entry name" value="crotonase-like"/>
    <property type="match status" value="1"/>
</dbReference>
<dbReference type="AlphaFoldDB" id="A0A6N7YKK9"/>
<sequence length="261" mass="27874">MTEVSYETRSSGAWIRINRPEAMNALSREVLDGIMAGLEKAREDEAVRAVVLTGTGKAFCAGADLKEVLSFRGEELVRGHREFLAHANTVFDAVEMFPKPVISAVNGLALAGGLELILCGDLVIASETARLGDAHANYGILPGGGGSVRLPRTVGPTMANYLFFTGEFLPASRLVACGLVNEVVPPDKLETRVAELVEVIATKSPLGLARLKQLVRDGLAQEVPTGVRLELLTSEAHAHSHDFVEGLTAFSEGRSPKFLGR</sequence>
<dbReference type="InterPro" id="IPR029045">
    <property type="entry name" value="ClpP/crotonase-like_dom_sf"/>
</dbReference>
<proteinExistence type="predicted"/>
<protein>
    <submittedName>
        <fullName evidence="1">Enoyl-CoA hydratase/isomerase family protein</fullName>
    </submittedName>
</protein>
<keyword evidence="2" id="KW-1185">Reference proteome</keyword>
<dbReference type="Pfam" id="PF00378">
    <property type="entry name" value="ECH_1"/>
    <property type="match status" value="1"/>
</dbReference>
<dbReference type="SUPFAM" id="SSF52096">
    <property type="entry name" value="ClpP/crotonase"/>
    <property type="match status" value="1"/>
</dbReference>